<dbReference type="InterPro" id="IPR059010">
    <property type="entry name" value="TMEM179-179B"/>
</dbReference>
<dbReference type="PANTHER" id="PTHR31056:SF1">
    <property type="entry name" value="TRANSMEMBRANE PROTEIN 179B"/>
    <property type="match status" value="1"/>
</dbReference>
<evidence type="ECO:0000256" key="5">
    <source>
        <dbReference type="ARBA" id="ARBA00093776"/>
    </source>
</evidence>
<feature type="transmembrane region" description="Helical" evidence="6">
    <location>
        <begin position="182"/>
        <end position="200"/>
    </location>
</feature>
<dbReference type="OrthoDB" id="8914435at2759"/>
<comment type="subcellular location">
    <subcellularLocation>
        <location evidence="1">Membrane</location>
        <topology evidence="1">Multi-pass membrane protein</topology>
    </subcellularLocation>
</comment>
<evidence type="ECO:0000256" key="1">
    <source>
        <dbReference type="ARBA" id="ARBA00004141"/>
    </source>
</evidence>
<accession>A0A8B9T8V4</accession>
<proteinExistence type="inferred from homology"/>
<feature type="transmembrane region" description="Helical" evidence="6">
    <location>
        <begin position="114"/>
        <end position="134"/>
    </location>
</feature>
<dbReference type="InterPro" id="IPR029776">
    <property type="entry name" value="TMEM179B"/>
</dbReference>
<name>A0A8B9T8V4_ANAPL</name>
<sequence>MPAAEQGWGGGGRAERAGKMAVSVPWLLGLALHGAVFLCGIVCASALTVAQGEFGGQCLLYGAVSWNGSALVPRSFSHVSLCYFVSAVSVVVALCCFAVLLYSCCADEPQRSRACLTFTLVVAAVILLFLLISACVLRAGMDVLCASIVHTKQLASCQEAESKAWVSYRPTRFYSNLYSAQASAWVNVFLWCLLLAWLLIQQRREAPIPLLRHQDPEWSAETEAILGGQPRRS</sequence>
<gene>
    <name evidence="7" type="primary">TMEM179B</name>
</gene>
<dbReference type="Ensembl" id="ENSAPLT00020018304.1">
    <property type="protein sequence ID" value="ENSAPLP00020016949.1"/>
    <property type="gene ID" value="ENSAPLG00020012174.1"/>
</dbReference>
<feature type="transmembrane region" description="Helical" evidence="6">
    <location>
        <begin position="26"/>
        <end position="47"/>
    </location>
</feature>
<feature type="transmembrane region" description="Helical" evidence="6">
    <location>
        <begin position="83"/>
        <end position="102"/>
    </location>
</feature>
<dbReference type="CTD" id="374395"/>
<organism evidence="7 8">
    <name type="scientific">Anas platyrhynchos</name>
    <name type="common">Mallard</name>
    <name type="synonym">Anas boschas</name>
    <dbReference type="NCBI Taxonomy" id="8839"/>
    <lineage>
        <taxon>Eukaryota</taxon>
        <taxon>Metazoa</taxon>
        <taxon>Chordata</taxon>
        <taxon>Craniata</taxon>
        <taxon>Vertebrata</taxon>
        <taxon>Euteleostomi</taxon>
        <taxon>Archelosauria</taxon>
        <taxon>Archosauria</taxon>
        <taxon>Dinosauria</taxon>
        <taxon>Saurischia</taxon>
        <taxon>Theropoda</taxon>
        <taxon>Coelurosauria</taxon>
        <taxon>Aves</taxon>
        <taxon>Neognathae</taxon>
        <taxon>Galloanserae</taxon>
        <taxon>Anseriformes</taxon>
        <taxon>Anatidae</taxon>
        <taxon>Anatinae</taxon>
        <taxon>Anas</taxon>
    </lineage>
</organism>
<reference evidence="7" key="1">
    <citation type="submission" date="2025-08" db="UniProtKB">
        <authorList>
            <consortium name="Ensembl"/>
        </authorList>
    </citation>
    <scope>IDENTIFICATION</scope>
</reference>
<comment type="similarity">
    <text evidence="5">Belongs to the TMEM179 family.</text>
</comment>
<dbReference type="AlphaFoldDB" id="A0A8B9T8V4"/>
<evidence type="ECO:0000313" key="7">
    <source>
        <dbReference type="Ensembl" id="ENSAPLP00020016949.1"/>
    </source>
</evidence>
<keyword evidence="4 6" id="KW-0472">Membrane</keyword>
<evidence type="ECO:0000256" key="4">
    <source>
        <dbReference type="ARBA" id="ARBA00023136"/>
    </source>
</evidence>
<evidence type="ECO:0000256" key="2">
    <source>
        <dbReference type="ARBA" id="ARBA00022692"/>
    </source>
</evidence>
<evidence type="ECO:0000313" key="8">
    <source>
        <dbReference type="Proteomes" id="UP000694400"/>
    </source>
</evidence>
<evidence type="ECO:0000256" key="3">
    <source>
        <dbReference type="ARBA" id="ARBA00022989"/>
    </source>
</evidence>
<evidence type="ECO:0000256" key="6">
    <source>
        <dbReference type="SAM" id="Phobius"/>
    </source>
</evidence>
<dbReference type="PANTHER" id="PTHR31056">
    <property type="entry name" value="TRANSMEMBRANE PROTEIN 179B"/>
    <property type="match status" value="1"/>
</dbReference>
<protein>
    <submittedName>
        <fullName evidence="7">Transmembrane protein 179B</fullName>
    </submittedName>
</protein>
<keyword evidence="2 6" id="KW-0812">Transmembrane</keyword>
<keyword evidence="3 6" id="KW-1133">Transmembrane helix</keyword>
<dbReference type="Pfam" id="PF26158">
    <property type="entry name" value="Claudin_TMEM179-179B"/>
    <property type="match status" value="1"/>
</dbReference>
<dbReference type="KEGG" id="apla:119715095"/>
<reference evidence="7" key="2">
    <citation type="submission" date="2025-09" db="UniProtKB">
        <authorList>
            <consortium name="Ensembl"/>
        </authorList>
    </citation>
    <scope>IDENTIFICATION</scope>
</reference>
<dbReference type="Proteomes" id="UP000694400">
    <property type="component" value="Unassembled WGS sequence"/>
</dbReference>